<dbReference type="GO" id="GO:0005634">
    <property type="term" value="C:nucleus"/>
    <property type="evidence" value="ECO:0007669"/>
    <property type="project" value="InterPro"/>
</dbReference>
<keyword evidence="2" id="KW-0677">Repeat</keyword>
<dbReference type="GO" id="GO:0000981">
    <property type="term" value="F:DNA-binding transcription factor activity, RNA polymerase II-specific"/>
    <property type="evidence" value="ECO:0007669"/>
    <property type="project" value="TreeGrafter"/>
</dbReference>
<dbReference type="Pfam" id="PF07776">
    <property type="entry name" value="zf-AD"/>
    <property type="match status" value="1"/>
</dbReference>
<sequence>MENIAIPDDIQTLCRFCLLQNEPTICFTQGEIQSFLHNLHLDVEISDALPGKICVQCYNSIANASKFINMVQSNENAIKNIKSTKYEDLNISNSDDKIQNDISSSNDEAHVFKYKCKFCWQTFKKSFKMKIHVYRCGKVLKNMSTFLDGNVRKYKCGLCKLVGLRKGNMRRHIGGVSCKKKVIDCINKMDKEMLKKITRGSDVVLYRTTSDPYECPLCFKSFKSLKSVANHLSSEECLKVTSETTDLMMLNESHEDSDDDKKSYKSKCPFCKNSFSVEETYKKHAIWCEAVYTNIEEFVEENIKKFRCRICNHILCSKFGLKRHIGTALCKKTFNNSLENGKKDFLLKISKISNTNHTITYQCPLCKKDFHQENRIIDHLKQMNCIEILNPEGQDFKVKRKLQCCHCIAQFKRRGELGRHVDWCGKISGNIVEEGGSFRCFLCDYMSNYKFNVRMHIGGEECRRRISEILAKDYKDIKNVIEKVAKVNSVTNSVFYECPLCKKTFGSVNDIFDHLMNINCLSKVDDVDIDLLPIEDQLNYYEESKETL</sequence>
<dbReference type="AlphaFoldDB" id="A0A9P0B9B9"/>
<dbReference type="PANTHER" id="PTHR24408">
    <property type="entry name" value="ZINC FINGER PROTEIN"/>
    <property type="match status" value="1"/>
</dbReference>
<gene>
    <name evidence="7" type="ORF">MELIAE_LOCUS8825</name>
</gene>
<proteinExistence type="predicted"/>
<dbReference type="GO" id="GO:0008270">
    <property type="term" value="F:zinc ion binding"/>
    <property type="evidence" value="ECO:0007669"/>
    <property type="project" value="UniProtKB-UniRule"/>
</dbReference>
<evidence type="ECO:0000313" key="8">
    <source>
        <dbReference type="Proteomes" id="UP001154078"/>
    </source>
</evidence>
<evidence type="ECO:0000256" key="3">
    <source>
        <dbReference type="ARBA" id="ARBA00022771"/>
    </source>
</evidence>
<protein>
    <recommendedName>
        <fullName evidence="6">ZAD domain-containing protein</fullName>
    </recommendedName>
</protein>
<evidence type="ECO:0000259" key="6">
    <source>
        <dbReference type="PROSITE" id="PS51915"/>
    </source>
</evidence>
<keyword evidence="8" id="KW-1185">Reference proteome</keyword>
<evidence type="ECO:0000256" key="1">
    <source>
        <dbReference type="ARBA" id="ARBA00022723"/>
    </source>
</evidence>
<evidence type="ECO:0000313" key="7">
    <source>
        <dbReference type="EMBL" id="CAH0558343.1"/>
    </source>
</evidence>
<dbReference type="PROSITE" id="PS51915">
    <property type="entry name" value="ZAD"/>
    <property type="match status" value="1"/>
</dbReference>
<dbReference type="SMART" id="SM00355">
    <property type="entry name" value="ZnF_C2H2"/>
    <property type="match status" value="9"/>
</dbReference>
<organism evidence="7 8">
    <name type="scientific">Brassicogethes aeneus</name>
    <name type="common">Rape pollen beetle</name>
    <name type="synonym">Meligethes aeneus</name>
    <dbReference type="NCBI Taxonomy" id="1431903"/>
    <lineage>
        <taxon>Eukaryota</taxon>
        <taxon>Metazoa</taxon>
        <taxon>Ecdysozoa</taxon>
        <taxon>Arthropoda</taxon>
        <taxon>Hexapoda</taxon>
        <taxon>Insecta</taxon>
        <taxon>Pterygota</taxon>
        <taxon>Neoptera</taxon>
        <taxon>Endopterygota</taxon>
        <taxon>Coleoptera</taxon>
        <taxon>Polyphaga</taxon>
        <taxon>Cucujiformia</taxon>
        <taxon>Nitidulidae</taxon>
        <taxon>Meligethinae</taxon>
        <taxon>Brassicogethes</taxon>
    </lineage>
</organism>
<dbReference type="EMBL" id="OV121136">
    <property type="protein sequence ID" value="CAH0558343.1"/>
    <property type="molecule type" value="Genomic_DNA"/>
</dbReference>
<dbReference type="SUPFAM" id="SSF57716">
    <property type="entry name" value="Glucocorticoid receptor-like (DNA-binding domain)"/>
    <property type="match status" value="1"/>
</dbReference>
<feature type="binding site" evidence="5">
    <location>
        <position position="57"/>
    </location>
    <ligand>
        <name>Zn(2+)</name>
        <dbReference type="ChEBI" id="CHEBI:29105"/>
    </ligand>
</feature>
<name>A0A9P0B9B9_BRAAE</name>
<dbReference type="SMART" id="SM00868">
    <property type="entry name" value="zf-AD"/>
    <property type="match status" value="1"/>
</dbReference>
<feature type="binding site" evidence="5">
    <location>
        <position position="14"/>
    </location>
    <ligand>
        <name>Zn(2+)</name>
        <dbReference type="ChEBI" id="CHEBI:29105"/>
    </ligand>
</feature>
<keyword evidence="3 5" id="KW-0863">Zinc-finger</keyword>
<dbReference type="Proteomes" id="UP001154078">
    <property type="component" value="Chromosome 5"/>
</dbReference>
<keyword evidence="4 5" id="KW-0862">Zinc</keyword>
<dbReference type="InterPro" id="IPR013087">
    <property type="entry name" value="Znf_C2H2_type"/>
</dbReference>
<evidence type="ECO:0000256" key="4">
    <source>
        <dbReference type="ARBA" id="ARBA00022833"/>
    </source>
</evidence>
<feature type="binding site" evidence="5">
    <location>
        <position position="17"/>
    </location>
    <ligand>
        <name>Zn(2+)</name>
        <dbReference type="ChEBI" id="CHEBI:29105"/>
    </ligand>
</feature>
<evidence type="ECO:0000256" key="5">
    <source>
        <dbReference type="PROSITE-ProRule" id="PRU01263"/>
    </source>
</evidence>
<keyword evidence="1 5" id="KW-0479">Metal-binding</keyword>
<evidence type="ECO:0000256" key="2">
    <source>
        <dbReference type="ARBA" id="ARBA00022737"/>
    </source>
</evidence>
<feature type="binding site" evidence="5">
    <location>
        <position position="54"/>
    </location>
    <ligand>
        <name>Zn(2+)</name>
        <dbReference type="ChEBI" id="CHEBI:29105"/>
    </ligand>
</feature>
<dbReference type="GO" id="GO:0043565">
    <property type="term" value="F:sequence-specific DNA binding"/>
    <property type="evidence" value="ECO:0007669"/>
    <property type="project" value="TreeGrafter"/>
</dbReference>
<dbReference type="Gene3D" id="3.30.160.60">
    <property type="entry name" value="Classic Zinc Finger"/>
    <property type="match status" value="3"/>
</dbReference>
<accession>A0A9P0B9B9</accession>
<feature type="domain" description="ZAD" evidence="6">
    <location>
        <begin position="12"/>
        <end position="81"/>
    </location>
</feature>
<reference evidence="7" key="1">
    <citation type="submission" date="2021-12" db="EMBL/GenBank/DDBJ databases">
        <authorList>
            <person name="King R."/>
        </authorList>
    </citation>
    <scope>NUCLEOTIDE SEQUENCE</scope>
</reference>
<dbReference type="PANTHER" id="PTHR24408:SF58">
    <property type="entry name" value="TRANSCRIPTION FACTOR (TFIIIA), PUTATIVE (AFU_ORTHOLOGUE AFUA_1G05150)-RELATED"/>
    <property type="match status" value="1"/>
</dbReference>
<dbReference type="InterPro" id="IPR012934">
    <property type="entry name" value="Znf_AD"/>
</dbReference>